<dbReference type="InterPro" id="IPR039420">
    <property type="entry name" value="WalR-like"/>
</dbReference>
<dbReference type="InterPro" id="IPR001789">
    <property type="entry name" value="Sig_transdc_resp-reg_receiver"/>
</dbReference>
<dbReference type="PROSITE" id="PS00622">
    <property type="entry name" value="HTH_LUXR_1"/>
    <property type="match status" value="1"/>
</dbReference>
<dbReference type="GO" id="GO:0006355">
    <property type="term" value="P:regulation of DNA-templated transcription"/>
    <property type="evidence" value="ECO:0007669"/>
    <property type="project" value="InterPro"/>
</dbReference>
<sequence>MQKTIVYVVDDSDLILDLVRKILENSGEIEGSYYQSGIELLNQLRPGVVDCVVADLKMPDVDGEELFQRIRQCDPLVSIVIMTGFADVKTAVRLMEQGTFTLLEKPFTQEELIAAVKRATNHTCELRKNNASLTKATAMKQLLTAEEAEVLECIVSGLTNKEIANTLTLSPRTLDRRRQSILRKLNVNTVAEAVALIARTAAISR</sequence>
<dbReference type="InterPro" id="IPR011006">
    <property type="entry name" value="CheY-like_superfamily"/>
</dbReference>
<dbReference type="PANTHER" id="PTHR43214:SF44">
    <property type="entry name" value="TWO-COMPONENT RESPONSE REGULATOR"/>
    <property type="match status" value="1"/>
</dbReference>
<keyword evidence="1" id="KW-0238">DNA-binding</keyword>
<dbReference type="Proteomes" id="UP000316213">
    <property type="component" value="Unassembled WGS sequence"/>
</dbReference>
<dbReference type="PROSITE" id="PS50110">
    <property type="entry name" value="RESPONSE_REGULATORY"/>
    <property type="match status" value="1"/>
</dbReference>
<dbReference type="GO" id="GO:0000160">
    <property type="term" value="P:phosphorelay signal transduction system"/>
    <property type="evidence" value="ECO:0007669"/>
    <property type="project" value="InterPro"/>
</dbReference>
<dbReference type="Pfam" id="PF00072">
    <property type="entry name" value="Response_reg"/>
    <property type="match status" value="1"/>
</dbReference>
<feature type="modified residue" description="4-aspartylphosphate" evidence="2">
    <location>
        <position position="55"/>
    </location>
</feature>
<dbReference type="Gene3D" id="1.10.10.10">
    <property type="entry name" value="Winged helix-like DNA-binding domain superfamily/Winged helix DNA-binding domain"/>
    <property type="match status" value="1"/>
</dbReference>
<dbReference type="PROSITE" id="PS50043">
    <property type="entry name" value="HTH_LUXR_2"/>
    <property type="match status" value="1"/>
</dbReference>
<dbReference type="GO" id="GO:0003677">
    <property type="term" value="F:DNA binding"/>
    <property type="evidence" value="ECO:0007669"/>
    <property type="project" value="UniProtKB-KW"/>
</dbReference>
<dbReference type="PRINTS" id="PR00038">
    <property type="entry name" value="HTHLUXR"/>
</dbReference>
<proteinExistence type="predicted"/>
<evidence type="ECO:0000313" key="5">
    <source>
        <dbReference type="EMBL" id="TWT86061.1"/>
    </source>
</evidence>
<dbReference type="InterPro" id="IPR000792">
    <property type="entry name" value="Tscrpt_reg_LuxR_C"/>
</dbReference>
<protein>
    <submittedName>
        <fullName evidence="5">Response regulator protein TmoT</fullName>
    </submittedName>
</protein>
<keyword evidence="2" id="KW-0597">Phosphoprotein</keyword>
<gene>
    <name evidence="5" type="primary">tmoT</name>
    <name evidence="5" type="ORF">Pla100_62510</name>
</gene>
<evidence type="ECO:0000313" key="6">
    <source>
        <dbReference type="Proteomes" id="UP000316213"/>
    </source>
</evidence>
<keyword evidence="6" id="KW-1185">Reference proteome</keyword>
<name>A0A5C5ZGR6_9BACT</name>
<reference evidence="5 6" key="1">
    <citation type="submission" date="2019-02" db="EMBL/GenBank/DDBJ databases">
        <title>Deep-cultivation of Planctomycetes and their phenomic and genomic characterization uncovers novel biology.</title>
        <authorList>
            <person name="Wiegand S."/>
            <person name="Jogler M."/>
            <person name="Boedeker C."/>
            <person name="Pinto D."/>
            <person name="Vollmers J."/>
            <person name="Rivas-Marin E."/>
            <person name="Kohn T."/>
            <person name="Peeters S.H."/>
            <person name="Heuer A."/>
            <person name="Rast P."/>
            <person name="Oberbeckmann S."/>
            <person name="Bunk B."/>
            <person name="Jeske O."/>
            <person name="Meyerdierks A."/>
            <person name="Storesund J.E."/>
            <person name="Kallscheuer N."/>
            <person name="Luecker S."/>
            <person name="Lage O.M."/>
            <person name="Pohl T."/>
            <person name="Merkel B.J."/>
            <person name="Hornburger P."/>
            <person name="Mueller R.-W."/>
            <person name="Bruemmer F."/>
            <person name="Labrenz M."/>
            <person name="Spormann A.M."/>
            <person name="Op Den Camp H."/>
            <person name="Overmann J."/>
            <person name="Amann R."/>
            <person name="Jetten M.S.M."/>
            <person name="Mascher T."/>
            <person name="Medema M.H."/>
            <person name="Devos D.P."/>
            <person name="Kaster A.-K."/>
            <person name="Ovreas L."/>
            <person name="Rohde M."/>
            <person name="Galperin M.Y."/>
            <person name="Jogler C."/>
        </authorList>
    </citation>
    <scope>NUCLEOTIDE SEQUENCE [LARGE SCALE GENOMIC DNA]</scope>
    <source>
        <strain evidence="5 6">Pla100</strain>
    </source>
</reference>
<dbReference type="PANTHER" id="PTHR43214">
    <property type="entry name" value="TWO-COMPONENT RESPONSE REGULATOR"/>
    <property type="match status" value="1"/>
</dbReference>
<evidence type="ECO:0000256" key="2">
    <source>
        <dbReference type="PROSITE-ProRule" id="PRU00169"/>
    </source>
</evidence>
<organism evidence="5 6">
    <name type="scientific">Neorhodopirellula pilleata</name>
    <dbReference type="NCBI Taxonomy" id="2714738"/>
    <lineage>
        <taxon>Bacteria</taxon>
        <taxon>Pseudomonadati</taxon>
        <taxon>Planctomycetota</taxon>
        <taxon>Planctomycetia</taxon>
        <taxon>Pirellulales</taxon>
        <taxon>Pirellulaceae</taxon>
        <taxon>Neorhodopirellula</taxon>
    </lineage>
</organism>
<dbReference type="OrthoDB" id="271936at2"/>
<dbReference type="RefSeq" id="WP_146582972.1">
    <property type="nucleotide sequence ID" value="NZ_SJPM01000046.1"/>
</dbReference>
<evidence type="ECO:0000256" key="1">
    <source>
        <dbReference type="ARBA" id="ARBA00023125"/>
    </source>
</evidence>
<feature type="domain" description="Response regulatory" evidence="4">
    <location>
        <begin position="5"/>
        <end position="120"/>
    </location>
</feature>
<dbReference type="SMART" id="SM00448">
    <property type="entry name" value="REC"/>
    <property type="match status" value="1"/>
</dbReference>
<dbReference type="SUPFAM" id="SSF46894">
    <property type="entry name" value="C-terminal effector domain of the bipartite response regulators"/>
    <property type="match status" value="1"/>
</dbReference>
<dbReference type="CDD" id="cd06170">
    <property type="entry name" value="LuxR_C_like"/>
    <property type="match status" value="1"/>
</dbReference>
<dbReference type="AlphaFoldDB" id="A0A5C5ZGR6"/>
<dbReference type="SUPFAM" id="SSF52172">
    <property type="entry name" value="CheY-like"/>
    <property type="match status" value="1"/>
</dbReference>
<dbReference type="Gene3D" id="3.40.50.2300">
    <property type="match status" value="1"/>
</dbReference>
<feature type="domain" description="HTH luxR-type" evidence="3">
    <location>
        <begin position="136"/>
        <end position="201"/>
    </location>
</feature>
<evidence type="ECO:0000259" key="4">
    <source>
        <dbReference type="PROSITE" id="PS50110"/>
    </source>
</evidence>
<dbReference type="SMART" id="SM00421">
    <property type="entry name" value="HTH_LUXR"/>
    <property type="match status" value="1"/>
</dbReference>
<accession>A0A5C5ZGR6</accession>
<comment type="caution">
    <text evidence="5">The sequence shown here is derived from an EMBL/GenBank/DDBJ whole genome shotgun (WGS) entry which is preliminary data.</text>
</comment>
<dbReference type="Pfam" id="PF00196">
    <property type="entry name" value="GerE"/>
    <property type="match status" value="1"/>
</dbReference>
<evidence type="ECO:0000259" key="3">
    <source>
        <dbReference type="PROSITE" id="PS50043"/>
    </source>
</evidence>
<dbReference type="InterPro" id="IPR036388">
    <property type="entry name" value="WH-like_DNA-bd_sf"/>
</dbReference>
<dbReference type="EMBL" id="SJPM01000046">
    <property type="protein sequence ID" value="TWT86061.1"/>
    <property type="molecule type" value="Genomic_DNA"/>
</dbReference>
<dbReference type="InterPro" id="IPR016032">
    <property type="entry name" value="Sig_transdc_resp-reg_C-effctor"/>
</dbReference>